<dbReference type="InterPro" id="IPR023397">
    <property type="entry name" value="SAM-dep_MeTrfase_MraW_recog"/>
</dbReference>
<feature type="binding site" evidence="6">
    <location>
        <position position="78"/>
    </location>
    <ligand>
        <name>S-adenosyl-L-methionine</name>
        <dbReference type="ChEBI" id="CHEBI:59789"/>
    </ligand>
</feature>
<evidence type="ECO:0000256" key="4">
    <source>
        <dbReference type="ARBA" id="ARBA00022679"/>
    </source>
</evidence>
<dbReference type="SUPFAM" id="SSF53335">
    <property type="entry name" value="S-adenosyl-L-methionine-dependent methyltransferases"/>
    <property type="match status" value="1"/>
</dbReference>
<dbReference type="NCBIfam" id="TIGR00006">
    <property type="entry name" value="16S rRNA (cytosine(1402)-N(4))-methyltransferase RsmH"/>
    <property type="match status" value="1"/>
</dbReference>
<feature type="binding site" evidence="6">
    <location>
        <position position="106"/>
    </location>
    <ligand>
        <name>S-adenosyl-L-methionine</name>
        <dbReference type="ChEBI" id="CHEBI:59789"/>
    </ligand>
</feature>
<dbReference type="Gene3D" id="3.40.50.150">
    <property type="entry name" value="Vaccinia Virus protein VP39"/>
    <property type="match status" value="1"/>
</dbReference>
<keyword evidence="3 6" id="KW-0489">Methyltransferase</keyword>
<comment type="catalytic activity">
    <reaction evidence="6">
        <text>cytidine(1402) in 16S rRNA + S-adenosyl-L-methionine = N(4)-methylcytidine(1402) in 16S rRNA + S-adenosyl-L-homocysteine + H(+)</text>
        <dbReference type="Rhea" id="RHEA:42928"/>
        <dbReference type="Rhea" id="RHEA-COMP:10286"/>
        <dbReference type="Rhea" id="RHEA-COMP:10287"/>
        <dbReference type="ChEBI" id="CHEBI:15378"/>
        <dbReference type="ChEBI" id="CHEBI:57856"/>
        <dbReference type="ChEBI" id="CHEBI:59789"/>
        <dbReference type="ChEBI" id="CHEBI:74506"/>
        <dbReference type="ChEBI" id="CHEBI:82748"/>
        <dbReference type="EC" id="2.1.1.199"/>
    </reaction>
</comment>
<dbReference type="Proteomes" id="UP000179113">
    <property type="component" value="Unassembled WGS sequence"/>
</dbReference>
<dbReference type="SUPFAM" id="SSF81799">
    <property type="entry name" value="Putative methyltransferase TM0872, insert domain"/>
    <property type="match status" value="1"/>
</dbReference>
<dbReference type="GO" id="GO:0071424">
    <property type="term" value="F:rRNA (cytosine-N4-)-methyltransferase activity"/>
    <property type="evidence" value="ECO:0007669"/>
    <property type="project" value="UniProtKB-UniRule"/>
</dbReference>
<organism evidence="8 9">
    <name type="scientific">candidate division WWE3 bacterium RIFOXYC1_FULL_39_7</name>
    <dbReference type="NCBI Taxonomy" id="1802643"/>
    <lineage>
        <taxon>Bacteria</taxon>
        <taxon>Katanobacteria</taxon>
    </lineage>
</organism>
<sequence>MNKNDHIPVLSSEVLDALHVKKTRKYIDATLGAGGHSSLILAHGGSVLGIEADNQMIEIARANLGQVGDDFVIAQGNFVNIDRLAKENGFTLVDGIFYDLGISSLHYKNGRGFSFENEDEPLDMRLDTHSQAVTAADLLNSLRRDQIEEMLGAGMELGEARRMAILIWKFGEKKKYRCVRDLVAALDGMPRMGKLHPATKVFAALRIAVNSELTNLTESLPRAWELIKPGGTLVVISFHSGEDRIVKQFMGNREKPVVPSEEELEKNPRARSAKMRVLRKEKNEI</sequence>
<keyword evidence="2 6" id="KW-0698">rRNA processing</keyword>
<dbReference type="Gene3D" id="1.10.150.170">
    <property type="entry name" value="Putative methyltransferase TM0872, insert domain"/>
    <property type="match status" value="1"/>
</dbReference>
<dbReference type="AlphaFoldDB" id="A0A1F4WJH0"/>
<dbReference type="PANTHER" id="PTHR11265">
    <property type="entry name" value="S-ADENOSYL-METHYLTRANSFERASE MRAW"/>
    <property type="match status" value="1"/>
</dbReference>
<comment type="caution">
    <text evidence="8">The sequence shown here is derived from an EMBL/GenBank/DDBJ whole genome shotgun (WGS) entry which is preliminary data.</text>
</comment>
<feature type="binding site" evidence="6">
    <location>
        <position position="51"/>
    </location>
    <ligand>
        <name>S-adenosyl-L-methionine</name>
        <dbReference type="ChEBI" id="CHEBI:59789"/>
    </ligand>
</feature>
<comment type="similarity">
    <text evidence="1 6">Belongs to the methyltransferase superfamily. RsmH family.</text>
</comment>
<evidence type="ECO:0000256" key="1">
    <source>
        <dbReference type="ARBA" id="ARBA00010396"/>
    </source>
</evidence>
<evidence type="ECO:0000313" key="9">
    <source>
        <dbReference type="Proteomes" id="UP000179113"/>
    </source>
</evidence>
<feature type="binding site" evidence="6">
    <location>
        <begin position="34"/>
        <end position="36"/>
    </location>
    <ligand>
        <name>S-adenosyl-L-methionine</name>
        <dbReference type="ChEBI" id="CHEBI:59789"/>
    </ligand>
</feature>
<dbReference type="PANTHER" id="PTHR11265:SF0">
    <property type="entry name" value="12S RRNA N4-METHYLCYTIDINE METHYLTRANSFERASE"/>
    <property type="match status" value="1"/>
</dbReference>
<keyword evidence="4 6" id="KW-0808">Transferase</keyword>
<dbReference type="InterPro" id="IPR029063">
    <property type="entry name" value="SAM-dependent_MTases_sf"/>
</dbReference>
<feature type="region of interest" description="Disordered" evidence="7">
    <location>
        <begin position="257"/>
        <end position="285"/>
    </location>
</feature>
<dbReference type="Pfam" id="PF01795">
    <property type="entry name" value="Methyltransf_5"/>
    <property type="match status" value="1"/>
</dbReference>
<feature type="binding site" evidence="6">
    <location>
        <position position="99"/>
    </location>
    <ligand>
        <name>S-adenosyl-L-methionine</name>
        <dbReference type="ChEBI" id="CHEBI:59789"/>
    </ligand>
</feature>
<evidence type="ECO:0000256" key="2">
    <source>
        <dbReference type="ARBA" id="ARBA00022552"/>
    </source>
</evidence>
<dbReference type="GO" id="GO:0070475">
    <property type="term" value="P:rRNA base methylation"/>
    <property type="evidence" value="ECO:0007669"/>
    <property type="project" value="UniProtKB-UniRule"/>
</dbReference>
<comment type="subcellular location">
    <subcellularLocation>
        <location evidence="6">Cytoplasm</location>
    </subcellularLocation>
</comment>
<proteinExistence type="inferred from homology"/>
<protein>
    <recommendedName>
        <fullName evidence="6">Ribosomal RNA small subunit methyltransferase H</fullName>
        <ecNumber evidence="6">2.1.1.199</ecNumber>
    </recommendedName>
    <alternativeName>
        <fullName evidence="6">16S rRNA m(4)C1402 methyltransferase</fullName>
    </alternativeName>
    <alternativeName>
        <fullName evidence="6">rRNA (cytosine-N(4)-)-methyltransferase RsmH</fullName>
    </alternativeName>
</protein>
<dbReference type="EMBL" id="MEWA01000020">
    <property type="protein sequence ID" value="OGC69540.1"/>
    <property type="molecule type" value="Genomic_DNA"/>
</dbReference>
<dbReference type="GO" id="GO:0005737">
    <property type="term" value="C:cytoplasm"/>
    <property type="evidence" value="ECO:0007669"/>
    <property type="project" value="UniProtKB-SubCell"/>
</dbReference>
<dbReference type="InterPro" id="IPR002903">
    <property type="entry name" value="RsmH"/>
</dbReference>
<dbReference type="EC" id="2.1.1.199" evidence="6"/>
<keyword evidence="6" id="KW-0963">Cytoplasm</keyword>
<dbReference type="PIRSF" id="PIRSF004486">
    <property type="entry name" value="MraW"/>
    <property type="match status" value="1"/>
</dbReference>
<reference evidence="8 9" key="1">
    <citation type="journal article" date="2016" name="Nat. Commun.">
        <title>Thousands of microbial genomes shed light on interconnected biogeochemical processes in an aquifer system.</title>
        <authorList>
            <person name="Anantharaman K."/>
            <person name="Brown C.T."/>
            <person name="Hug L.A."/>
            <person name="Sharon I."/>
            <person name="Castelle C.J."/>
            <person name="Probst A.J."/>
            <person name="Thomas B.C."/>
            <person name="Singh A."/>
            <person name="Wilkins M.J."/>
            <person name="Karaoz U."/>
            <person name="Brodie E.L."/>
            <person name="Williams K.H."/>
            <person name="Hubbard S.S."/>
            <person name="Banfield J.F."/>
        </authorList>
    </citation>
    <scope>NUCLEOTIDE SEQUENCE [LARGE SCALE GENOMIC DNA]</scope>
</reference>
<comment type="function">
    <text evidence="6">Specifically methylates the N4 position of cytidine in position 1402 (C1402) of 16S rRNA.</text>
</comment>
<keyword evidence="5 6" id="KW-0949">S-adenosyl-L-methionine</keyword>
<evidence type="ECO:0000313" key="8">
    <source>
        <dbReference type="EMBL" id="OGC69540.1"/>
    </source>
</evidence>
<dbReference type="HAMAP" id="MF_01007">
    <property type="entry name" value="16SrRNA_methyltr_H"/>
    <property type="match status" value="1"/>
</dbReference>
<evidence type="ECO:0000256" key="3">
    <source>
        <dbReference type="ARBA" id="ARBA00022603"/>
    </source>
</evidence>
<evidence type="ECO:0000256" key="5">
    <source>
        <dbReference type="ARBA" id="ARBA00022691"/>
    </source>
</evidence>
<accession>A0A1F4WJH0</accession>
<evidence type="ECO:0000256" key="6">
    <source>
        <dbReference type="HAMAP-Rule" id="MF_01007"/>
    </source>
</evidence>
<name>A0A1F4WJH0_UNCKA</name>
<evidence type="ECO:0000256" key="7">
    <source>
        <dbReference type="SAM" id="MobiDB-lite"/>
    </source>
</evidence>
<gene>
    <name evidence="6" type="primary">rsmH</name>
    <name evidence="8" type="ORF">A2415_05325</name>
</gene>